<proteinExistence type="predicted"/>
<evidence type="ECO:0000256" key="1">
    <source>
        <dbReference type="SAM" id="MobiDB-lite"/>
    </source>
</evidence>
<dbReference type="Gene3D" id="3.10.620.30">
    <property type="match status" value="1"/>
</dbReference>
<comment type="caution">
    <text evidence="3">The sequence shown here is derived from an EMBL/GenBank/DDBJ whole genome shotgun (WGS) entry which is preliminary data.</text>
</comment>
<dbReference type="InterPro" id="IPR052557">
    <property type="entry name" value="CAP/Cytokinesis_protein"/>
</dbReference>
<dbReference type="Proteomes" id="UP001301769">
    <property type="component" value="Unassembled WGS sequence"/>
</dbReference>
<dbReference type="InterPro" id="IPR002931">
    <property type="entry name" value="Transglutaminase-like"/>
</dbReference>
<evidence type="ECO:0000313" key="3">
    <source>
        <dbReference type="EMBL" id="KAK4217774.1"/>
    </source>
</evidence>
<feature type="compositionally biased region" description="Pro residues" evidence="1">
    <location>
        <begin position="27"/>
        <end position="43"/>
    </location>
</feature>
<feature type="compositionally biased region" description="Pro residues" evidence="1">
    <location>
        <begin position="216"/>
        <end position="226"/>
    </location>
</feature>
<feature type="domain" description="Transglutaminase-like" evidence="2">
    <location>
        <begin position="353"/>
        <end position="462"/>
    </location>
</feature>
<feature type="compositionally biased region" description="Basic and acidic residues" evidence="1">
    <location>
        <begin position="1"/>
        <end position="16"/>
    </location>
</feature>
<accession>A0AAN6YEC8</accession>
<feature type="compositionally biased region" description="Low complexity" evidence="1">
    <location>
        <begin position="227"/>
        <end position="250"/>
    </location>
</feature>
<name>A0AAN6YEC8_9PEZI</name>
<reference evidence="3" key="1">
    <citation type="journal article" date="2023" name="Mol. Phylogenet. Evol.">
        <title>Genome-scale phylogeny and comparative genomics of the fungal order Sordariales.</title>
        <authorList>
            <person name="Hensen N."/>
            <person name="Bonometti L."/>
            <person name="Westerberg I."/>
            <person name="Brannstrom I.O."/>
            <person name="Guillou S."/>
            <person name="Cros-Aarteil S."/>
            <person name="Calhoun S."/>
            <person name="Haridas S."/>
            <person name="Kuo A."/>
            <person name="Mondo S."/>
            <person name="Pangilinan J."/>
            <person name="Riley R."/>
            <person name="LaButti K."/>
            <person name="Andreopoulos B."/>
            <person name="Lipzen A."/>
            <person name="Chen C."/>
            <person name="Yan M."/>
            <person name="Daum C."/>
            <person name="Ng V."/>
            <person name="Clum A."/>
            <person name="Steindorff A."/>
            <person name="Ohm R.A."/>
            <person name="Martin F."/>
            <person name="Silar P."/>
            <person name="Natvig D.O."/>
            <person name="Lalanne C."/>
            <person name="Gautier V."/>
            <person name="Ament-Velasquez S.L."/>
            <person name="Kruys A."/>
            <person name="Hutchinson M.I."/>
            <person name="Powell A.J."/>
            <person name="Barry K."/>
            <person name="Miller A.N."/>
            <person name="Grigoriev I.V."/>
            <person name="Debuchy R."/>
            <person name="Gladieux P."/>
            <person name="Hiltunen Thoren M."/>
            <person name="Johannesson H."/>
        </authorList>
    </citation>
    <scope>NUCLEOTIDE SEQUENCE</scope>
    <source>
        <strain evidence="3">PSN293</strain>
    </source>
</reference>
<dbReference type="PANTHER" id="PTHR46333:SF5">
    <property type="entry name" value="TRANSGLUTAMINASE-LIKE DOMAIN-CONTAINING PROTEIN"/>
    <property type="match status" value="1"/>
</dbReference>
<gene>
    <name evidence="3" type="ORF">QBC37DRAFT_413881</name>
</gene>
<dbReference type="InterPro" id="IPR038765">
    <property type="entry name" value="Papain-like_cys_pep_sf"/>
</dbReference>
<evidence type="ECO:0000313" key="4">
    <source>
        <dbReference type="Proteomes" id="UP001301769"/>
    </source>
</evidence>
<dbReference type="Pfam" id="PF01841">
    <property type="entry name" value="Transglut_core"/>
    <property type="match status" value="1"/>
</dbReference>
<organism evidence="3 4">
    <name type="scientific">Rhypophila decipiens</name>
    <dbReference type="NCBI Taxonomy" id="261697"/>
    <lineage>
        <taxon>Eukaryota</taxon>
        <taxon>Fungi</taxon>
        <taxon>Dikarya</taxon>
        <taxon>Ascomycota</taxon>
        <taxon>Pezizomycotina</taxon>
        <taxon>Sordariomycetes</taxon>
        <taxon>Sordariomycetidae</taxon>
        <taxon>Sordariales</taxon>
        <taxon>Naviculisporaceae</taxon>
        <taxon>Rhypophila</taxon>
    </lineage>
</organism>
<dbReference type="GO" id="GO:0005737">
    <property type="term" value="C:cytoplasm"/>
    <property type="evidence" value="ECO:0007669"/>
    <property type="project" value="TreeGrafter"/>
</dbReference>
<sequence>MADVEKPQFNSLKERIAALNRQKNFQAPPPSAGRRAPPPPPPNRAATESTITQISQNAGGVKPPTPSIPPRPTRSATDQVPPLPRRNTEHETVRGNAAPPHPGLGRTATLPPPPLPTRNSQQQISPALPSRRPSNQLAPGRRNSNSSDVSHISTISNLSLGGDGTVRRLPPTLDQAKLPPLPPTKREREAKAREDAEREAADQSPALPSRSRIAEPPNPSLPPRLPSRPGKSPSAVAVDRPSSTPSLPTRRLPPPPSAQQAKSALQSGFGGGKPPPIPLGSRPPTVPLASRPTTDQIDAINVRAASAPVGDSCLVCRDFSQPDAVAARHPIHALPRQDPVGYLAHVLCDPFPSATDKARAIFTWEHHNIAYDVHGFFNKCIPRGQTPEQMIFSGKAVCEGYARIFKTIAERAGLECLMVGGHGKGYGFHMPKKGDPPPPKDASGHAWNAVRIDGGEWKLLDPCWGAGHLGGNNEYNKHFNPSEFIMPNEVFGLKHYPENHRHFFREDGRVPSWEEYIMGPLGGQEPPRFFTSASEEGLSEKTVEPKAKKIRANSGEVVRFQVGKLCPHWKGEIHGKGKDRLFFIIAKGADGTKDDYIPMDTDGYWIWADVPARDLGKPGGKVMMYALDTFEGRDARGFTRERWEMRSRMERISLMGIAEWELV</sequence>
<evidence type="ECO:0000259" key="2">
    <source>
        <dbReference type="Pfam" id="PF01841"/>
    </source>
</evidence>
<dbReference type="SUPFAM" id="SSF54001">
    <property type="entry name" value="Cysteine proteinases"/>
    <property type="match status" value="1"/>
</dbReference>
<feature type="compositionally biased region" description="Polar residues" evidence="1">
    <location>
        <begin position="132"/>
        <end position="159"/>
    </location>
</feature>
<feature type="compositionally biased region" description="Polar residues" evidence="1">
    <location>
        <begin position="47"/>
        <end position="58"/>
    </location>
</feature>
<feature type="compositionally biased region" description="Low complexity" evidence="1">
    <location>
        <begin position="258"/>
        <end position="267"/>
    </location>
</feature>
<feature type="compositionally biased region" description="Pro residues" evidence="1">
    <location>
        <begin position="63"/>
        <end position="72"/>
    </location>
</feature>
<dbReference type="AlphaFoldDB" id="A0AAN6YEC8"/>
<reference evidence="3" key="2">
    <citation type="submission" date="2023-05" db="EMBL/GenBank/DDBJ databases">
        <authorList>
            <consortium name="Lawrence Berkeley National Laboratory"/>
            <person name="Steindorff A."/>
            <person name="Hensen N."/>
            <person name="Bonometti L."/>
            <person name="Westerberg I."/>
            <person name="Brannstrom I.O."/>
            <person name="Guillou S."/>
            <person name="Cros-Aarteil S."/>
            <person name="Calhoun S."/>
            <person name="Haridas S."/>
            <person name="Kuo A."/>
            <person name="Mondo S."/>
            <person name="Pangilinan J."/>
            <person name="Riley R."/>
            <person name="Labutti K."/>
            <person name="Andreopoulos B."/>
            <person name="Lipzen A."/>
            <person name="Chen C."/>
            <person name="Yanf M."/>
            <person name="Daum C."/>
            <person name="Ng V."/>
            <person name="Clum A."/>
            <person name="Ohm R."/>
            <person name="Martin F."/>
            <person name="Silar P."/>
            <person name="Natvig D."/>
            <person name="Lalanne C."/>
            <person name="Gautier V."/>
            <person name="Ament-Velasquez S.L."/>
            <person name="Kruys A."/>
            <person name="Hutchinson M.I."/>
            <person name="Powell A.J."/>
            <person name="Barry K."/>
            <person name="Miller A.N."/>
            <person name="Grigoriev I.V."/>
            <person name="Debuchy R."/>
            <person name="Gladieux P."/>
            <person name="Thoren M.H."/>
            <person name="Johannesson H."/>
        </authorList>
    </citation>
    <scope>NUCLEOTIDE SEQUENCE</scope>
    <source>
        <strain evidence="3">PSN293</strain>
    </source>
</reference>
<keyword evidence="4" id="KW-1185">Reference proteome</keyword>
<protein>
    <submittedName>
        <fullName evidence="3">Transglutaminase-like superfamily protein</fullName>
    </submittedName>
</protein>
<feature type="region of interest" description="Disordered" evidence="1">
    <location>
        <begin position="1"/>
        <end position="289"/>
    </location>
</feature>
<feature type="compositionally biased region" description="Basic and acidic residues" evidence="1">
    <location>
        <begin position="184"/>
        <end position="201"/>
    </location>
</feature>
<dbReference type="PANTHER" id="PTHR46333">
    <property type="entry name" value="CYTOKINESIS PROTEIN 3"/>
    <property type="match status" value="1"/>
</dbReference>
<dbReference type="EMBL" id="MU858057">
    <property type="protein sequence ID" value="KAK4217774.1"/>
    <property type="molecule type" value="Genomic_DNA"/>
</dbReference>